<comment type="similarity">
    <text evidence="1 4">Belongs to the polyphosphate kinase 2 (PPK2) family. Class I subfamily.</text>
</comment>
<sequence length="264" mass="30736">MKELSRKDYDEQLEPLQIELARIARWVAAREQRILILFEGRDTAGKGGVIATISDYLNPRQCRITALPKPTEREAAQWYFQRHVAHLPAAGEIALFDRSWYNRAGVEKVMGYASDKQVASFLKQAPVFERMLVDDGILLFKYWLCTDQAEQEKRFAERHADPLKRWKLSPVDIEARKLYDDYTQAREKMLKATHKRHAPWTLVDFNDQRLGRLTLIRDLIQRLPKSRIEDVAPALEALKRKPHKEHYGVIEPLKVPKDLRPTAG</sequence>
<evidence type="ECO:0000313" key="7">
    <source>
        <dbReference type="Proteomes" id="UP000464787"/>
    </source>
</evidence>
<dbReference type="Gene3D" id="3.40.50.300">
    <property type="entry name" value="P-loop containing nucleotide triphosphate hydrolases"/>
    <property type="match status" value="1"/>
</dbReference>
<feature type="domain" description="Polyphosphate kinase-2-related" evidence="5">
    <location>
        <begin position="4"/>
        <end position="227"/>
    </location>
</feature>
<dbReference type="GO" id="GO:0006793">
    <property type="term" value="P:phosphorus metabolic process"/>
    <property type="evidence" value="ECO:0007669"/>
    <property type="project" value="InterPro"/>
</dbReference>
<comment type="subunit">
    <text evidence="4">Homotetramer.</text>
</comment>
<organism evidence="6 7">
    <name type="scientific">Xylophilus rhododendri</name>
    <dbReference type="NCBI Taxonomy" id="2697032"/>
    <lineage>
        <taxon>Bacteria</taxon>
        <taxon>Pseudomonadati</taxon>
        <taxon>Pseudomonadota</taxon>
        <taxon>Betaproteobacteria</taxon>
        <taxon>Burkholderiales</taxon>
        <taxon>Xylophilus</taxon>
    </lineage>
</organism>
<dbReference type="InterPro" id="IPR016898">
    <property type="entry name" value="Polyphosphate_phosphotransfera"/>
</dbReference>
<dbReference type="PANTHER" id="PTHR34383:SF1">
    <property type="entry name" value="ADP-POLYPHOSPHATE PHOSPHOTRANSFERASE"/>
    <property type="match status" value="1"/>
</dbReference>
<proteinExistence type="inferred from homology"/>
<dbReference type="Pfam" id="PF03976">
    <property type="entry name" value="PPK2"/>
    <property type="match status" value="1"/>
</dbReference>
<keyword evidence="3 4" id="KW-0418">Kinase</keyword>
<protein>
    <recommendedName>
        <fullName evidence="4">ADP/GDP-polyphosphate phosphotransferase</fullName>
        <ecNumber evidence="4">2.7.4.-</ecNumber>
    </recommendedName>
    <alternativeName>
        <fullName evidence="4">Polyphosphate kinase PPK2</fullName>
    </alternativeName>
</protein>
<dbReference type="SUPFAM" id="SSF52540">
    <property type="entry name" value="P-loop containing nucleoside triphosphate hydrolases"/>
    <property type="match status" value="1"/>
</dbReference>
<dbReference type="AlphaFoldDB" id="A0A857JC95"/>
<evidence type="ECO:0000313" key="6">
    <source>
        <dbReference type="EMBL" id="QHJ00316.1"/>
    </source>
</evidence>
<keyword evidence="2 4" id="KW-0808">Transferase</keyword>
<dbReference type="KEGG" id="xyk:GT347_21445"/>
<comment type="function">
    <text evidence="4">Uses inorganic polyphosphate (polyP) as a donor to convert GDP to GTP or ADP to ATP.</text>
</comment>
<dbReference type="PIRSF" id="PIRSF028756">
    <property type="entry name" value="PPK2_prd"/>
    <property type="match status" value="1"/>
</dbReference>
<dbReference type="RefSeq" id="WP_160554126.1">
    <property type="nucleotide sequence ID" value="NZ_CP047650.1"/>
</dbReference>
<dbReference type="GO" id="GO:0008976">
    <property type="term" value="F:polyphosphate kinase activity"/>
    <property type="evidence" value="ECO:0007669"/>
    <property type="project" value="UniProtKB-UniRule"/>
</dbReference>
<dbReference type="InterPro" id="IPR022486">
    <property type="entry name" value="PPK2_PA0141"/>
</dbReference>
<name>A0A857JC95_9BURK</name>
<evidence type="ECO:0000256" key="4">
    <source>
        <dbReference type="RuleBase" id="RU369062"/>
    </source>
</evidence>
<dbReference type="InterPro" id="IPR027417">
    <property type="entry name" value="P-loop_NTPase"/>
</dbReference>
<dbReference type="PANTHER" id="PTHR34383">
    <property type="entry name" value="POLYPHOSPHATE:AMP PHOSPHOTRANSFERASE-RELATED"/>
    <property type="match status" value="1"/>
</dbReference>
<evidence type="ECO:0000256" key="1">
    <source>
        <dbReference type="ARBA" id="ARBA00009924"/>
    </source>
</evidence>
<dbReference type="EMBL" id="CP047650">
    <property type="protein sequence ID" value="QHJ00316.1"/>
    <property type="molecule type" value="Genomic_DNA"/>
</dbReference>
<evidence type="ECO:0000256" key="3">
    <source>
        <dbReference type="ARBA" id="ARBA00022777"/>
    </source>
</evidence>
<dbReference type="EC" id="2.7.4.-" evidence="4"/>
<dbReference type="Proteomes" id="UP000464787">
    <property type="component" value="Chromosome"/>
</dbReference>
<accession>A0A857JC95</accession>
<reference evidence="6 7" key="1">
    <citation type="submission" date="2020-01" db="EMBL/GenBank/DDBJ databases">
        <title>Genome sequencing of strain KACC 21265.</title>
        <authorList>
            <person name="Heo J."/>
            <person name="Kim S.-J."/>
            <person name="Kim J.-S."/>
            <person name="Hong S.-B."/>
            <person name="Kwon S.-W."/>
        </authorList>
    </citation>
    <scope>NUCLEOTIDE SEQUENCE [LARGE SCALE GENOMIC DNA]</scope>
    <source>
        <strain evidence="6 7">KACC 21265</strain>
    </source>
</reference>
<evidence type="ECO:0000256" key="2">
    <source>
        <dbReference type="ARBA" id="ARBA00022679"/>
    </source>
</evidence>
<dbReference type="NCBIfam" id="TIGR03707">
    <property type="entry name" value="PPK2_P_aer"/>
    <property type="match status" value="1"/>
</dbReference>
<keyword evidence="7" id="KW-1185">Reference proteome</keyword>
<gene>
    <name evidence="6" type="primary">ppk2</name>
    <name evidence="6" type="ORF">GT347_21445</name>
</gene>
<dbReference type="InterPro" id="IPR022488">
    <property type="entry name" value="PPK2-related"/>
</dbReference>
<evidence type="ECO:0000259" key="5">
    <source>
        <dbReference type="Pfam" id="PF03976"/>
    </source>
</evidence>